<accession>A0ABS5L2B1</accession>
<dbReference type="InterPro" id="IPR028087">
    <property type="entry name" value="Tad_N"/>
</dbReference>
<evidence type="ECO:0000313" key="4">
    <source>
        <dbReference type="Proteomes" id="UP000730482"/>
    </source>
</evidence>
<name>A0ABS5L2B1_9ACTN</name>
<sequence>MGSRLEAAREHLRRRLPESLREDPGKGLRESLRNDRGSLAMAVVIWAPVVVLLMAFLVDVGLLISDRTQASDLADQAARRVAQDIDEGWLKTHNVRGPNGEDPGIKVNVDPKTGDCVPDASQYLLDNQIADTKITSCQVTGNPTAQNLYVNPRITVTLQMQYKPLFVGFALKGDTTVTGTGSATPVIPK</sequence>
<evidence type="ECO:0000259" key="2">
    <source>
        <dbReference type="Pfam" id="PF13400"/>
    </source>
</evidence>
<comment type="caution">
    <text evidence="3">The sequence shown here is derived from an EMBL/GenBank/DDBJ whole genome shotgun (WGS) entry which is preliminary data.</text>
</comment>
<dbReference type="Pfam" id="PF13400">
    <property type="entry name" value="Tad"/>
    <property type="match status" value="1"/>
</dbReference>
<reference evidence="3 4" key="1">
    <citation type="submission" date="2020-02" db="EMBL/GenBank/DDBJ databases">
        <title>Acidophilic actinobacteria isolated from forest soil.</title>
        <authorList>
            <person name="Golinska P."/>
        </authorList>
    </citation>
    <scope>NUCLEOTIDE SEQUENCE [LARGE SCALE GENOMIC DNA]</scope>
    <source>
        <strain evidence="3 4">NL8</strain>
    </source>
</reference>
<protein>
    <submittedName>
        <fullName evidence="3">Pilus assembly protein</fullName>
    </submittedName>
</protein>
<keyword evidence="1" id="KW-0472">Membrane</keyword>
<dbReference type="Proteomes" id="UP000730482">
    <property type="component" value="Unassembled WGS sequence"/>
</dbReference>
<keyword evidence="1" id="KW-0812">Transmembrane</keyword>
<proteinExistence type="predicted"/>
<dbReference type="EMBL" id="JAAFYZ010000179">
    <property type="protein sequence ID" value="MBS2552270.1"/>
    <property type="molecule type" value="Genomic_DNA"/>
</dbReference>
<dbReference type="RefSeq" id="WP_212017695.1">
    <property type="nucleotide sequence ID" value="NZ_JAAFYZ010000179.1"/>
</dbReference>
<feature type="domain" description="Putative Flp pilus-assembly TadG-like N-terminal" evidence="2">
    <location>
        <begin position="37"/>
        <end position="84"/>
    </location>
</feature>
<keyword evidence="1" id="KW-1133">Transmembrane helix</keyword>
<organism evidence="3 4">
    <name type="scientific">Catenulispora pinistramenti</name>
    <dbReference type="NCBI Taxonomy" id="2705254"/>
    <lineage>
        <taxon>Bacteria</taxon>
        <taxon>Bacillati</taxon>
        <taxon>Actinomycetota</taxon>
        <taxon>Actinomycetes</taxon>
        <taxon>Catenulisporales</taxon>
        <taxon>Catenulisporaceae</taxon>
        <taxon>Catenulispora</taxon>
    </lineage>
</organism>
<keyword evidence="4" id="KW-1185">Reference proteome</keyword>
<gene>
    <name evidence="3" type="ORF">KGQ19_35985</name>
</gene>
<evidence type="ECO:0000313" key="3">
    <source>
        <dbReference type="EMBL" id="MBS2552270.1"/>
    </source>
</evidence>
<feature type="transmembrane region" description="Helical" evidence="1">
    <location>
        <begin position="39"/>
        <end position="64"/>
    </location>
</feature>
<evidence type="ECO:0000256" key="1">
    <source>
        <dbReference type="SAM" id="Phobius"/>
    </source>
</evidence>